<keyword evidence="1" id="KW-0378">Hydrolase</keyword>
<dbReference type="PANTHER" id="PTHR43674:SF2">
    <property type="entry name" value="BETA-UREIDOPROPIONASE"/>
    <property type="match status" value="1"/>
</dbReference>
<evidence type="ECO:0000256" key="2">
    <source>
        <dbReference type="SAM" id="MobiDB-lite"/>
    </source>
</evidence>
<feature type="domain" description="CN hydrolase" evidence="3">
    <location>
        <begin position="1"/>
        <end position="244"/>
    </location>
</feature>
<dbReference type="PANTHER" id="PTHR43674">
    <property type="entry name" value="NITRILASE C965.09-RELATED"/>
    <property type="match status" value="1"/>
</dbReference>
<protein>
    <recommendedName>
        <fullName evidence="3">CN hydrolase domain-containing protein</fullName>
    </recommendedName>
</protein>
<evidence type="ECO:0000259" key="3">
    <source>
        <dbReference type="PROSITE" id="PS50263"/>
    </source>
</evidence>
<comment type="caution">
    <text evidence="4">The sequence shown here is derived from an EMBL/GenBank/DDBJ whole genome shotgun (WGS) entry which is preliminary data.</text>
</comment>
<dbReference type="Gene3D" id="3.60.110.10">
    <property type="entry name" value="Carbon-nitrogen hydrolase"/>
    <property type="match status" value="1"/>
</dbReference>
<organism evidence="4 5">
    <name type="scientific">Tectimicrobiota bacterium</name>
    <dbReference type="NCBI Taxonomy" id="2528274"/>
    <lineage>
        <taxon>Bacteria</taxon>
        <taxon>Pseudomonadati</taxon>
        <taxon>Nitrospinota/Tectimicrobiota group</taxon>
        <taxon>Candidatus Tectimicrobiota</taxon>
    </lineage>
</organism>
<name>A0A932GP23_UNCTE</name>
<accession>A0A932GP23</accession>
<reference evidence="4" key="1">
    <citation type="submission" date="2020-07" db="EMBL/GenBank/DDBJ databases">
        <title>Huge and variable diversity of episymbiotic CPR bacteria and DPANN archaea in groundwater ecosystems.</title>
        <authorList>
            <person name="He C.Y."/>
            <person name="Keren R."/>
            <person name="Whittaker M."/>
            <person name="Farag I.F."/>
            <person name="Doudna J."/>
            <person name="Cate J.H.D."/>
            <person name="Banfield J.F."/>
        </authorList>
    </citation>
    <scope>NUCLEOTIDE SEQUENCE</scope>
    <source>
        <strain evidence="4">NC_groundwater_717_Ag_S-0.2um_59_8</strain>
    </source>
</reference>
<feature type="region of interest" description="Disordered" evidence="2">
    <location>
        <begin position="277"/>
        <end position="302"/>
    </location>
</feature>
<dbReference type="Pfam" id="PF00795">
    <property type="entry name" value="CN_hydrolase"/>
    <property type="match status" value="1"/>
</dbReference>
<dbReference type="Proteomes" id="UP000741360">
    <property type="component" value="Unassembled WGS sequence"/>
</dbReference>
<sequence length="302" mass="33628">RVAGIQMSCSEDPRKNLLRTLDLLQIAAGMEARIVCLQELVHLPWFPRTSSPSHFDHAETLDGETVARLREAARRHGLVLVCPIFEREGEGEFYNTAVVIDQNGEVLGKYRKNHVPYFPFYEERFYFKPGNLGFPVFKTDFATLGVQISWDIFFPEGARIMALGGAQVIFAPTAGAFLESCGKWETVLRAHAITNGLYIFRVNRVGGTDELSFYGRSFCVDPHGEFLTPPSGDHDGVVLADLDLEVIDEVRYQWPFLRDRRGEIYGELAAVCPNGPPADRALANPQASGSHGDLVSPAPDRM</sequence>
<evidence type="ECO:0000313" key="5">
    <source>
        <dbReference type="Proteomes" id="UP000741360"/>
    </source>
</evidence>
<dbReference type="AlphaFoldDB" id="A0A932GP23"/>
<dbReference type="GO" id="GO:0033388">
    <property type="term" value="P:putrescine biosynthetic process from arginine"/>
    <property type="evidence" value="ECO:0007669"/>
    <property type="project" value="TreeGrafter"/>
</dbReference>
<feature type="non-terminal residue" evidence="4">
    <location>
        <position position="1"/>
    </location>
</feature>
<dbReference type="GO" id="GO:0050126">
    <property type="term" value="F:N-carbamoylputrescine amidase activity"/>
    <property type="evidence" value="ECO:0007669"/>
    <property type="project" value="TreeGrafter"/>
</dbReference>
<evidence type="ECO:0000313" key="4">
    <source>
        <dbReference type="EMBL" id="MBI3014551.1"/>
    </source>
</evidence>
<proteinExistence type="predicted"/>
<dbReference type="InterPro" id="IPR003010">
    <property type="entry name" value="C-N_Hydrolase"/>
</dbReference>
<dbReference type="InterPro" id="IPR050345">
    <property type="entry name" value="Aliph_Amidase/BUP"/>
</dbReference>
<evidence type="ECO:0000256" key="1">
    <source>
        <dbReference type="ARBA" id="ARBA00022801"/>
    </source>
</evidence>
<dbReference type="PROSITE" id="PS50263">
    <property type="entry name" value="CN_HYDROLASE"/>
    <property type="match status" value="1"/>
</dbReference>
<dbReference type="EMBL" id="JACPSX010000104">
    <property type="protein sequence ID" value="MBI3014551.1"/>
    <property type="molecule type" value="Genomic_DNA"/>
</dbReference>
<dbReference type="InterPro" id="IPR036526">
    <property type="entry name" value="C-N_Hydrolase_sf"/>
</dbReference>
<gene>
    <name evidence="4" type="ORF">HYY65_05715</name>
</gene>
<dbReference type="SUPFAM" id="SSF56317">
    <property type="entry name" value="Carbon-nitrogen hydrolase"/>
    <property type="match status" value="1"/>
</dbReference>